<evidence type="ECO:0000259" key="6">
    <source>
        <dbReference type="PROSITE" id="PS50977"/>
    </source>
</evidence>
<dbReference type="PROSITE" id="PS50977">
    <property type="entry name" value="HTH_TETR_2"/>
    <property type="match status" value="1"/>
</dbReference>
<feature type="DNA-binding region" description="H-T-H motif" evidence="4">
    <location>
        <begin position="35"/>
        <end position="54"/>
    </location>
</feature>
<gene>
    <name evidence="7" type="ORF">I7412_27955</name>
</gene>
<dbReference type="Proteomes" id="UP000604475">
    <property type="component" value="Unassembled WGS sequence"/>
</dbReference>
<keyword evidence="1" id="KW-0805">Transcription regulation</keyword>
<keyword evidence="2 4" id="KW-0238">DNA-binding</keyword>
<accession>A0A937UPJ3</accession>
<feature type="region of interest" description="Disordered" evidence="5">
    <location>
        <begin position="211"/>
        <end position="240"/>
    </location>
</feature>
<dbReference type="Pfam" id="PF00440">
    <property type="entry name" value="TetR_N"/>
    <property type="match status" value="1"/>
</dbReference>
<dbReference type="AlphaFoldDB" id="A0A937UPJ3"/>
<dbReference type="InterPro" id="IPR001647">
    <property type="entry name" value="HTH_TetR"/>
</dbReference>
<keyword evidence="8" id="KW-1185">Reference proteome</keyword>
<dbReference type="Pfam" id="PF17933">
    <property type="entry name" value="TetR_C_25"/>
    <property type="match status" value="1"/>
</dbReference>
<sequence length="240" mass="25352">MATRLERASEDLTAKARIRDAALRLFAEQGFEAATIRAIAAAAGVSSGLVRHHFGSKEALRDACDSFALERMIAIKEQAWVVGRLADPGFLASVYPSVLEYQRYVARSMVDGSSASAALFDQMVALTEQWAVAGRLPTTPADPRAFAAALVAMQSGLLMLHDHVSRALGADVLDAAGQIRLGNALVDLYSNPLLTAEQAAQARASYEQVRSRLVDGRADGDSGNDSGIGSDSDSDSGIEG</sequence>
<feature type="compositionally biased region" description="Basic and acidic residues" evidence="5">
    <location>
        <begin position="211"/>
        <end position="220"/>
    </location>
</feature>
<dbReference type="InterPro" id="IPR050109">
    <property type="entry name" value="HTH-type_TetR-like_transc_reg"/>
</dbReference>
<comment type="caution">
    <text evidence="7">The sequence shown here is derived from an EMBL/GenBank/DDBJ whole genome shotgun (WGS) entry which is preliminary data.</text>
</comment>
<proteinExistence type="predicted"/>
<feature type="compositionally biased region" description="Low complexity" evidence="5">
    <location>
        <begin position="221"/>
        <end position="231"/>
    </location>
</feature>
<dbReference type="PANTHER" id="PTHR30055:SF234">
    <property type="entry name" value="HTH-TYPE TRANSCRIPTIONAL REGULATOR BETI"/>
    <property type="match status" value="1"/>
</dbReference>
<dbReference type="SUPFAM" id="SSF46689">
    <property type="entry name" value="Homeodomain-like"/>
    <property type="match status" value="1"/>
</dbReference>
<feature type="domain" description="HTH tetR-type" evidence="6">
    <location>
        <begin position="12"/>
        <end position="72"/>
    </location>
</feature>
<protein>
    <submittedName>
        <fullName evidence="7">TetR family transcriptional regulator</fullName>
    </submittedName>
</protein>
<dbReference type="RefSeq" id="WP_203001824.1">
    <property type="nucleotide sequence ID" value="NZ_JADWYU010000116.1"/>
</dbReference>
<organism evidence="7 8">
    <name type="scientific">Frankia nepalensis</name>
    <dbReference type="NCBI Taxonomy" id="1836974"/>
    <lineage>
        <taxon>Bacteria</taxon>
        <taxon>Bacillati</taxon>
        <taxon>Actinomycetota</taxon>
        <taxon>Actinomycetes</taxon>
        <taxon>Frankiales</taxon>
        <taxon>Frankiaceae</taxon>
        <taxon>Frankia</taxon>
    </lineage>
</organism>
<dbReference type="InterPro" id="IPR041484">
    <property type="entry name" value="TetR_C_25"/>
</dbReference>
<dbReference type="EMBL" id="JAEACQ010000256">
    <property type="protein sequence ID" value="MBL7630929.1"/>
    <property type="molecule type" value="Genomic_DNA"/>
</dbReference>
<keyword evidence="3" id="KW-0804">Transcription</keyword>
<evidence type="ECO:0000256" key="1">
    <source>
        <dbReference type="ARBA" id="ARBA00023015"/>
    </source>
</evidence>
<name>A0A937UPJ3_9ACTN</name>
<dbReference type="Gene3D" id="1.10.357.10">
    <property type="entry name" value="Tetracycline Repressor, domain 2"/>
    <property type="match status" value="1"/>
</dbReference>
<evidence type="ECO:0000256" key="4">
    <source>
        <dbReference type="PROSITE-ProRule" id="PRU00335"/>
    </source>
</evidence>
<evidence type="ECO:0000313" key="8">
    <source>
        <dbReference type="Proteomes" id="UP000604475"/>
    </source>
</evidence>
<dbReference type="PANTHER" id="PTHR30055">
    <property type="entry name" value="HTH-TYPE TRANSCRIPTIONAL REGULATOR RUTR"/>
    <property type="match status" value="1"/>
</dbReference>
<evidence type="ECO:0000256" key="3">
    <source>
        <dbReference type="ARBA" id="ARBA00023163"/>
    </source>
</evidence>
<evidence type="ECO:0000256" key="5">
    <source>
        <dbReference type="SAM" id="MobiDB-lite"/>
    </source>
</evidence>
<dbReference type="PROSITE" id="PS01081">
    <property type="entry name" value="HTH_TETR_1"/>
    <property type="match status" value="1"/>
</dbReference>
<dbReference type="PRINTS" id="PR00455">
    <property type="entry name" value="HTHTETR"/>
</dbReference>
<dbReference type="InterPro" id="IPR009057">
    <property type="entry name" value="Homeodomain-like_sf"/>
</dbReference>
<reference evidence="7" key="1">
    <citation type="submission" date="2020-12" db="EMBL/GenBank/DDBJ databases">
        <title>Genomic characterization of non-nitrogen-fixing Frankia strains.</title>
        <authorList>
            <person name="Carlos-Shanley C."/>
            <person name="Guerra T."/>
            <person name="Hahn D."/>
        </authorList>
    </citation>
    <scope>NUCLEOTIDE SEQUENCE</scope>
    <source>
        <strain evidence="7">CN6</strain>
    </source>
</reference>
<dbReference type="GO" id="GO:0000976">
    <property type="term" value="F:transcription cis-regulatory region binding"/>
    <property type="evidence" value="ECO:0007669"/>
    <property type="project" value="TreeGrafter"/>
</dbReference>
<evidence type="ECO:0000256" key="2">
    <source>
        <dbReference type="ARBA" id="ARBA00023125"/>
    </source>
</evidence>
<dbReference type="GO" id="GO:0003700">
    <property type="term" value="F:DNA-binding transcription factor activity"/>
    <property type="evidence" value="ECO:0007669"/>
    <property type="project" value="TreeGrafter"/>
</dbReference>
<evidence type="ECO:0000313" key="7">
    <source>
        <dbReference type="EMBL" id="MBL7630929.1"/>
    </source>
</evidence>
<dbReference type="InterPro" id="IPR023772">
    <property type="entry name" value="DNA-bd_HTH_TetR-type_CS"/>
</dbReference>